<sequence length="80" mass="9452">MHVMMSRNRKIPLERAERSGHVLFMRATWETRVRETTATGGALPVLKNKKMTSPRNVLYKNQLEKESRMEYSIFSPFMHI</sequence>
<evidence type="ECO:0000313" key="1">
    <source>
        <dbReference type="EMBL" id="JAN86435.1"/>
    </source>
</evidence>
<organism evidence="1">
    <name type="scientific">Daphnia magna</name>
    <dbReference type="NCBI Taxonomy" id="35525"/>
    <lineage>
        <taxon>Eukaryota</taxon>
        <taxon>Metazoa</taxon>
        <taxon>Ecdysozoa</taxon>
        <taxon>Arthropoda</taxon>
        <taxon>Crustacea</taxon>
        <taxon>Branchiopoda</taxon>
        <taxon>Diplostraca</taxon>
        <taxon>Cladocera</taxon>
        <taxon>Anomopoda</taxon>
        <taxon>Daphniidae</taxon>
        <taxon>Daphnia</taxon>
    </lineage>
</organism>
<accession>A0A0P6IAM7</accession>
<reference evidence="1" key="1">
    <citation type="submission" date="2015-10" db="EMBL/GenBank/DDBJ databases">
        <title>EvidentialGene: Evidence-directed Construction of Complete mRNA Transcriptomes without Genomes.</title>
        <authorList>
            <person name="Gilbert D.G."/>
        </authorList>
    </citation>
    <scope>NUCLEOTIDE SEQUENCE</scope>
</reference>
<name>A0A0P6IAM7_9CRUS</name>
<dbReference type="EMBL" id="GDIQ01008302">
    <property type="protein sequence ID" value="JAN86435.1"/>
    <property type="molecule type" value="Transcribed_RNA"/>
</dbReference>
<dbReference type="AlphaFoldDB" id="A0A0P6IAM7"/>
<proteinExistence type="predicted"/>
<protein>
    <submittedName>
        <fullName evidence="1">Uncharacterized protein</fullName>
    </submittedName>
</protein>